<reference evidence="1" key="2">
    <citation type="submission" date="2019-07" db="EMBL/GenBank/DDBJ databases">
        <authorList>
            <person name="Yang Y."/>
            <person name="Bocs S."/>
            <person name="Baudouin L."/>
        </authorList>
    </citation>
    <scope>NUCLEOTIDE SEQUENCE</scope>
    <source>
        <tissue evidence="1">Spear leaf of Hainan Tall coconut</tissue>
    </source>
</reference>
<organism evidence="1 2">
    <name type="scientific">Cocos nucifera</name>
    <name type="common">Coconut palm</name>
    <dbReference type="NCBI Taxonomy" id="13894"/>
    <lineage>
        <taxon>Eukaryota</taxon>
        <taxon>Viridiplantae</taxon>
        <taxon>Streptophyta</taxon>
        <taxon>Embryophyta</taxon>
        <taxon>Tracheophyta</taxon>
        <taxon>Spermatophyta</taxon>
        <taxon>Magnoliopsida</taxon>
        <taxon>Liliopsida</taxon>
        <taxon>Arecaceae</taxon>
        <taxon>Arecoideae</taxon>
        <taxon>Cocoseae</taxon>
        <taxon>Attaleinae</taxon>
        <taxon>Cocos</taxon>
    </lineage>
</organism>
<accession>A0A8K0IQW6</accession>
<gene>
    <name evidence="1" type="ORF">COCNU_11G007260</name>
</gene>
<dbReference type="EMBL" id="CM017882">
    <property type="protein sequence ID" value="KAG1363899.1"/>
    <property type="molecule type" value="Genomic_DNA"/>
</dbReference>
<reference evidence="1" key="1">
    <citation type="journal article" date="2017" name="Gigascience">
        <title>The genome draft of coconut (Cocos nucifera).</title>
        <authorList>
            <person name="Xiao Y."/>
            <person name="Xu P."/>
            <person name="Fan H."/>
            <person name="Baudouin L."/>
            <person name="Xia W."/>
            <person name="Bocs S."/>
            <person name="Xu J."/>
            <person name="Li Q."/>
            <person name="Guo A."/>
            <person name="Zhou L."/>
            <person name="Li J."/>
            <person name="Wu Y."/>
            <person name="Ma Z."/>
            <person name="Armero A."/>
            <person name="Issali A.E."/>
            <person name="Liu N."/>
            <person name="Peng M."/>
            <person name="Yang Y."/>
        </authorList>
    </citation>
    <scope>NUCLEOTIDE SEQUENCE</scope>
    <source>
        <tissue evidence="1">Spear leaf of Hainan Tall coconut</tissue>
    </source>
</reference>
<proteinExistence type="predicted"/>
<keyword evidence="2" id="KW-1185">Reference proteome</keyword>
<dbReference type="AlphaFoldDB" id="A0A8K0IQW6"/>
<evidence type="ECO:0000313" key="1">
    <source>
        <dbReference type="EMBL" id="KAG1363899.1"/>
    </source>
</evidence>
<evidence type="ECO:0000313" key="2">
    <source>
        <dbReference type="Proteomes" id="UP000797356"/>
    </source>
</evidence>
<protein>
    <submittedName>
        <fullName evidence="1">Uncharacterized protein</fullName>
    </submittedName>
</protein>
<comment type="caution">
    <text evidence="1">The sequence shown here is derived from an EMBL/GenBank/DDBJ whole genome shotgun (WGS) entry which is preliminary data.</text>
</comment>
<sequence>MEPGDSWKQPSTETFCGPIVDPTSFLRIQSRRTGETAILASLSRKRWWTVGICSEGQLGWWIASVARNGPSYGITPGILQYQPRGPVAANTVPTREATGNGRECPSITVRCEIILIARNM</sequence>
<name>A0A8K0IQW6_COCNU</name>
<dbReference type="Proteomes" id="UP000797356">
    <property type="component" value="Chromosome 11"/>
</dbReference>